<protein>
    <submittedName>
        <fullName evidence="2">10282_t:CDS:1</fullName>
    </submittedName>
</protein>
<comment type="caution">
    <text evidence="2">The sequence shown here is derived from an EMBL/GenBank/DDBJ whole genome shotgun (WGS) entry which is preliminary data.</text>
</comment>
<name>A0A9N9J4W0_9GLOM</name>
<organism evidence="2 3">
    <name type="scientific">Funneliformis caledonium</name>
    <dbReference type="NCBI Taxonomy" id="1117310"/>
    <lineage>
        <taxon>Eukaryota</taxon>
        <taxon>Fungi</taxon>
        <taxon>Fungi incertae sedis</taxon>
        <taxon>Mucoromycota</taxon>
        <taxon>Glomeromycotina</taxon>
        <taxon>Glomeromycetes</taxon>
        <taxon>Glomerales</taxon>
        <taxon>Glomeraceae</taxon>
        <taxon>Funneliformis</taxon>
    </lineage>
</organism>
<reference evidence="2" key="1">
    <citation type="submission" date="2021-06" db="EMBL/GenBank/DDBJ databases">
        <authorList>
            <person name="Kallberg Y."/>
            <person name="Tangrot J."/>
            <person name="Rosling A."/>
        </authorList>
    </citation>
    <scope>NUCLEOTIDE SEQUENCE</scope>
    <source>
        <strain evidence="2">UK204</strain>
    </source>
</reference>
<accession>A0A9N9J4W0</accession>
<keyword evidence="3" id="KW-1185">Reference proteome</keyword>
<dbReference type="EMBL" id="CAJVPQ010023957">
    <property type="protein sequence ID" value="CAG8763845.1"/>
    <property type="molecule type" value="Genomic_DNA"/>
</dbReference>
<evidence type="ECO:0000256" key="1">
    <source>
        <dbReference type="SAM" id="MobiDB-lite"/>
    </source>
</evidence>
<dbReference type="AlphaFoldDB" id="A0A9N9J4W0"/>
<feature type="compositionally biased region" description="Polar residues" evidence="1">
    <location>
        <begin position="51"/>
        <end position="66"/>
    </location>
</feature>
<evidence type="ECO:0000313" key="3">
    <source>
        <dbReference type="Proteomes" id="UP000789570"/>
    </source>
</evidence>
<gene>
    <name evidence="2" type="ORF">FCALED_LOCUS17094</name>
</gene>
<feature type="region of interest" description="Disordered" evidence="1">
    <location>
        <begin position="44"/>
        <end position="66"/>
    </location>
</feature>
<proteinExistence type="predicted"/>
<sequence length="66" mass="7568">LKNVLREILNKHALSQQSSQLSRAQFRDDNRFYKDRLPPNNALDWACKLNDGTQETAPNRSQTPSA</sequence>
<feature type="non-terminal residue" evidence="2">
    <location>
        <position position="1"/>
    </location>
</feature>
<evidence type="ECO:0000313" key="2">
    <source>
        <dbReference type="EMBL" id="CAG8763845.1"/>
    </source>
</evidence>
<dbReference type="Proteomes" id="UP000789570">
    <property type="component" value="Unassembled WGS sequence"/>
</dbReference>